<evidence type="ECO:0000313" key="2">
    <source>
        <dbReference type="EMBL" id="KAK3792572.1"/>
    </source>
</evidence>
<name>A0AAE1E3F1_9GAST</name>
<dbReference type="AlphaFoldDB" id="A0AAE1E3F1"/>
<feature type="compositionally biased region" description="Gly residues" evidence="1">
    <location>
        <begin position="24"/>
        <end position="44"/>
    </location>
</feature>
<dbReference type="InterPro" id="IPR026749">
    <property type="entry name" value="Tmem135"/>
</dbReference>
<feature type="compositionally biased region" description="Polar residues" evidence="1">
    <location>
        <begin position="13"/>
        <end position="23"/>
    </location>
</feature>
<evidence type="ECO:0000313" key="3">
    <source>
        <dbReference type="Proteomes" id="UP001283361"/>
    </source>
</evidence>
<evidence type="ECO:0008006" key="4">
    <source>
        <dbReference type="Google" id="ProtNLM"/>
    </source>
</evidence>
<reference evidence="2" key="1">
    <citation type="journal article" date="2023" name="G3 (Bethesda)">
        <title>A reference genome for the long-term kleptoplast-retaining sea slug Elysia crispata morphotype clarki.</title>
        <authorList>
            <person name="Eastman K.E."/>
            <person name="Pendleton A.L."/>
            <person name="Shaikh M.A."/>
            <person name="Suttiyut T."/>
            <person name="Ogas R."/>
            <person name="Tomko P."/>
            <person name="Gavelis G."/>
            <person name="Widhalm J.R."/>
            <person name="Wisecaver J.H."/>
        </authorList>
    </citation>
    <scope>NUCLEOTIDE SEQUENCE</scope>
    <source>
        <strain evidence="2">ECLA1</strain>
    </source>
</reference>
<dbReference type="EMBL" id="JAWDGP010001363">
    <property type="protein sequence ID" value="KAK3792572.1"/>
    <property type="molecule type" value="Genomic_DNA"/>
</dbReference>
<organism evidence="2 3">
    <name type="scientific">Elysia crispata</name>
    <name type="common">lettuce slug</name>
    <dbReference type="NCBI Taxonomy" id="231223"/>
    <lineage>
        <taxon>Eukaryota</taxon>
        <taxon>Metazoa</taxon>
        <taxon>Spiralia</taxon>
        <taxon>Lophotrochozoa</taxon>
        <taxon>Mollusca</taxon>
        <taxon>Gastropoda</taxon>
        <taxon>Heterobranchia</taxon>
        <taxon>Euthyneura</taxon>
        <taxon>Panpulmonata</taxon>
        <taxon>Sacoglossa</taxon>
        <taxon>Placobranchoidea</taxon>
        <taxon>Plakobranchidae</taxon>
        <taxon>Elysia</taxon>
    </lineage>
</organism>
<dbReference type="PANTHER" id="PTHR12459:SF15">
    <property type="entry name" value="TRANSMEMBRANE PROTEIN 135"/>
    <property type="match status" value="1"/>
</dbReference>
<comment type="caution">
    <text evidence="2">The sequence shown here is derived from an EMBL/GenBank/DDBJ whole genome shotgun (WGS) entry which is preliminary data.</text>
</comment>
<sequence>MLGRLDRGVGGSHIQQNDASGSGISTGSGNAGEIGQRGGGGGGSHIQQNDASGSGISTGSGQGEEGGEGGSRMFAVGYGLQAAISTLSVVTTVLRRPTALRDTLFSRLNLKLAAFMGGYSAIFRAVNCVLRWVRGRDAAVHGLVGGALAGLSLRFYRSVTIALYAATKLVEILYFKGIESCGFPYIKSADIFIYAFSTAFIFHAAVMEPHTLRPGYWKFLLRVTGNKFALMNRRLLDIFGVNSSKIAPDYWPNYDPAFTELARGPS</sequence>
<feature type="compositionally biased region" description="Gly residues" evidence="1">
    <location>
        <begin position="56"/>
        <end position="68"/>
    </location>
</feature>
<feature type="region of interest" description="Disordered" evidence="1">
    <location>
        <begin position="1"/>
        <end position="68"/>
    </location>
</feature>
<evidence type="ECO:0000256" key="1">
    <source>
        <dbReference type="SAM" id="MobiDB-lite"/>
    </source>
</evidence>
<gene>
    <name evidence="2" type="ORF">RRG08_009931</name>
</gene>
<dbReference type="PANTHER" id="PTHR12459">
    <property type="entry name" value="TRANSMEMBRANE PROTEIN 135-RELATED"/>
    <property type="match status" value="1"/>
</dbReference>
<accession>A0AAE1E3F1</accession>
<keyword evidence="3" id="KW-1185">Reference proteome</keyword>
<protein>
    <recommendedName>
        <fullName evidence="4">Transmembrane protein 135 N-terminal domain-containing protein</fullName>
    </recommendedName>
</protein>
<dbReference type="Proteomes" id="UP001283361">
    <property type="component" value="Unassembled WGS sequence"/>
</dbReference>
<proteinExistence type="predicted"/>